<dbReference type="AlphaFoldDB" id="A0A135ID17"/>
<evidence type="ECO:0000313" key="2">
    <source>
        <dbReference type="Proteomes" id="UP000070529"/>
    </source>
</evidence>
<evidence type="ECO:0000313" key="1">
    <source>
        <dbReference type="EMBL" id="KXF83278.1"/>
    </source>
</evidence>
<comment type="caution">
    <text evidence="1">The sequence shown here is derived from an EMBL/GenBank/DDBJ whole genome shotgun (WGS) entry which is preliminary data.</text>
</comment>
<dbReference type="Proteomes" id="UP000070529">
    <property type="component" value="Unassembled WGS sequence"/>
</dbReference>
<dbReference type="STRING" id="294935.ATN88_06245"/>
<dbReference type="OrthoDB" id="6214536at2"/>
<dbReference type="RefSeq" id="WP_067411370.1">
    <property type="nucleotide sequence ID" value="NZ_LNTY01000006.1"/>
</dbReference>
<dbReference type="InterPro" id="IPR021378">
    <property type="entry name" value="DUF3010"/>
</dbReference>
<reference evidence="1 2" key="1">
    <citation type="submission" date="2015-11" db="EMBL/GenBank/DDBJ databases">
        <title>Genomic Taxonomy of the Vibrionaceae.</title>
        <authorList>
            <person name="Gomez-Gil B."/>
            <person name="Enciso-Ibarra J."/>
        </authorList>
    </citation>
    <scope>NUCLEOTIDE SEQUENCE [LARGE SCALE GENOMIC DNA]</scope>
    <source>
        <strain evidence="1 2">CAIM 912</strain>
    </source>
</reference>
<gene>
    <name evidence="1" type="ORF">ATN88_06245</name>
</gene>
<sequence length="140" mass="15812">MRVCGVDFKSNEANICLVDLSQGLFDVPDCRARKFTITDGASTEQIRQFQRQFVKLMDDYKVDKIVIRERPMKGKFAGSAVGFKMEAALQLIESLECEVFTAAAMKESLKRNPVMVSMKEVGLKQFQEPAFQVACAYLNK</sequence>
<proteinExistence type="predicted"/>
<organism evidence="1 2">
    <name type="scientific">Enterovibrio coralii</name>
    <dbReference type="NCBI Taxonomy" id="294935"/>
    <lineage>
        <taxon>Bacteria</taxon>
        <taxon>Pseudomonadati</taxon>
        <taxon>Pseudomonadota</taxon>
        <taxon>Gammaproteobacteria</taxon>
        <taxon>Vibrionales</taxon>
        <taxon>Vibrionaceae</taxon>
        <taxon>Enterovibrio</taxon>
    </lineage>
</organism>
<protein>
    <recommendedName>
        <fullName evidence="3">DUF3010 domain-containing protein</fullName>
    </recommendedName>
</protein>
<accession>A0A135ID17</accession>
<name>A0A135ID17_9GAMM</name>
<dbReference type="EMBL" id="LNTY01000006">
    <property type="protein sequence ID" value="KXF83278.1"/>
    <property type="molecule type" value="Genomic_DNA"/>
</dbReference>
<evidence type="ECO:0008006" key="3">
    <source>
        <dbReference type="Google" id="ProtNLM"/>
    </source>
</evidence>
<dbReference type="Pfam" id="PF11215">
    <property type="entry name" value="DUF3010"/>
    <property type="match status" value="1"/>
</dbReference>
<keyword evidence="2" id="KW-1185">Reference proteome</keyword>